<dbReference type="GO" id="GO:0004806">
    <property type="term" value="F:triacylglycerol lipase activity"/>
    <property type="evidence" value="ECO:0007669"/>
    <property type="project" value="TreeGrafter"/>
</dbReference>
<dbReference type="InterPro" id="IPR013094">
    <property type="entry name" value="AB_hydrolase_3"/>
</dbReference>
<dbReference type="InterPro" id="IPR050300">
    <property type="entry name" value="GDXG_lipolytic_enzyme"/>
</dbReference>
<evidence type="ECO:0000259" key="3">
    <source>
        <dbReference type="Pfam" id="PF07859"/>
    </source>
</evidence>
<protein>
    <submittedName>
        <fullName evidence="4">Alpha/beta hydrolase</fullName>
    </submittedName>
</protein>
<comment type="similarity">
    <text evidence="1">Belongs to the 'GDXG' lipolytic enzyme family.</text>
</comment>
<sequence length="303" mass="31982">MSIRAALISLVMARTIRPLFDNVADIPGFRDKLAKAAGLNPGVPKGVDVTSEVIAGVPCEWVQVQSGRAVSDAARVLLYLHGGGYVSGGADSHRNLAWRLAQASGMTVLMVEYRLAPEHPFPAGLDDATLCYRHLLDQGFAPENIAIGGDSAGGGLALALLLNLKNLGLPMPDKAILLSPWLDLSLTGDSLATNITTDVMLTPKALQTCAGFYLGQRDPEAPLASPLFGDLKGLPPLLVHASSTELLLSDSKRLVTAVEAQGGVIELTIWAKMPHVFQVFAGRIPEGNEAIQQLGAFLDTGPH</sequence>
<feature type="domain" description="Alpha/beta hydrolase fold-3" evidence="3">
    <location>
        <begin position="77"/>
        <end position="278"/>
    </location>
</feature>
<dbReference type="Proteomes" id="UP000754644">
    <property type="component" value="Unassembled WGS sequence"/>
</dbReference>
<evidence type="ECO:0000256" key="2">
    <source>
        <dbReference type="ARBA" id="ARBA00022801"/>
    </source>
</evidence>
<proteinExistence type="inferred from homology"/>
<dbReference type="SUPFAM" id="SSF53474">
    <property type="entry name" value="alpha/beta-Hydrolases"/>
    <property type="match status" value="1"/>
</dbReference>
<accession>A0A972VX33</accession>
<evidence type="ECO:0000313" key="5">
    <source>
        <dbReference type="Proteomes" id="UP000754644"/>
    </source>
</evidence>
<name>A0A972VX33_9GAMM</name>
<dbReference type="Gene3D" id="3.40.50.1820">
    <property type="entry name" value="alpha/beta hydrolase"/>
    <property type="match status" value="1"/>
</dbReference>
<evidence type="ECO:0000256" key="1">
    <source>
        <dbReference type="ARBA" id="ARBA00010515"/>
    </source>
</evidence>
<dbReference type="Pfam" id="PF07859">
    <property type="entry name" value="Abhydrolase_3"/>
    <property type="match status" value="1"/>
</dbReference>
<comment type="caution">
    <text evidence="4">The sequence shown here is derived from an EMBL/GenBank/DDBJ whole genome shotgun (WGS) entry which is preliminary data.</text>
</comment>
<dbReference type="EMBL" id="JABMOJ010000417">
    <property type="protein sequence ID" value="NQV65883.1"/>
    <property type="molecule type" value="Genomic_DNA"/>
</dbReference>
<dbReference type="AlphaFoldDB" id="A0A972VX33"/>
<organism evidence="4 5">
    <name type="scientific">SAR86 cluster bacterium</name>
    <dbReference type="NCBI Taxonomy" id="2030880"/>
    <lineage>
        <taxon>Bacteria</taxon>
        <taxon>Pseudomonadati</taxon>
        <taxon>Pseudomonadota</taxon>
        <taxon>Gammaproteobacteria</taxon>
        <taxon>SAR86 cluster</taxon>
    </lineage>
</organism>
<dbReference type="PANTHER" id="PTHR48081:SF30">
    <property type="entry name" value="ACETYL-HYDROLASE LIPR-RELATED"/>
    <property type="match status" value="1"/>
</dbReference>
<keyword evidence="2 4" id="KW-0378">Hydrolase</keyword>
<evidence type="ECO:0000313" key="4">
    <source>
        <dbReference type="EMBL" id="NQV65883.1"/>
    </source>
</evidence>
<dbReference type="InterPro" id="IPR029058">
    <property type="entry name" value="AB_hydrolase_fold"/>
</dbReference>
<dbReference type="PANTHER" id="PTHR48081">
    <property type="entry name" value="AB HYDROLASE SUPERFAMILY PROTEIN C4A8.06C"/>
    <property type="match status" value="1"/>
</dbReference>
<gene>
    <name evidence="4" type="ORF">HQ497_11020</name>
</gene>
<reference evidence="4" key="1">
    <citation type="submission" date="2020-05" db="EMBL/GenBank/DDBJ databases">
        <title>Sulfur intermediates as new biogeochemical hubs in an aquatic model microbial ecosystem.</title>
        <authorList>
            <person name="Vigneron A."/>
        </authorList>
    </citation>
    <scope>NUCLEOTIDE SEQUENCE</scope>
    <source>
        <strain evidence="4">Bin.250</strain>
    </source>
</reference>